<protein>
    <recommendedName>
        <fullName evidence="6">Quaternary amine transport ATP-binding protein</fullName>
        <ecNumber evidence="6">7.6.2.9</ecNumber>
    </recommendedName>
</protein>
<dbReference type="SUPFAM" id="SSF52540">
    <property type="entry name" value="P-loop containing nucleoside triphosphate hydrolases"/>
    <property type="match status" value="1"/>
</dbReference>
<keyword evidence="2 6" id="KW-0813">Transport</keyword>
<dbReference type="EMBL" id="JAAAUB010000010">
    <property type="protein sequence ID" value="NMH16974.1"/>
    <property type="molecule type" value="Genomic_DNA"/>
</dbReference>
<dbReference type="InterPro" id="IPR003593">
    <property type="entry name" value="AAA+_ATPase"/>
</dbReference>
<keyword evidence="5" id="KW-0029">Amino-acid transport</keyword>
<keyword evidence="6" id="KW-0472">Membrane</keyword>
<dbReference type="PROSITE" id="PS50893">
    <property type="entry name" value="ABC_TRANSPORTER_2"/>
    <property type="match status" value="1"/>
</dbReference>
<keyword evidence="6" id="KW-1003">Cell membrane</keyword>
<dbReference type="NCBIfam" id="TIGR01186">
    <property type="entry name" value="proV"/>
    <property type="match status" value="1"/>
</dbReference>
<dbReference type="PANTHER" id="PTHR43869:SF1">
    <property type="entry name" value="GLYCINE BETAINE_PROLINE BETAINE TRANSPORT SYSTEM ATP-BINDING PROTEIN PROV"/>
    <property type="match status" value="1"/>
</dbReference>
<dbReference type="InterPro" id="IPR017871">
    <property type="entry name" value="ABC_transporter-like_CS"/>
</dbReference>
<evidence type="ECO:0000256" key="4">
    <source>
        <dbReference type="ARBA" id="ARBA00022840"/>
    </source>
</evidence>
<evidence type="ECO:0000256" key="7">
    <source>
        <dbReference type="SAM" id="MobiDB-lite"/>
    </source>
</evidence>
<feature type="domain" description="ABC transporter" evidence="8">
    <location>
        <begin position="38"/>
        <end position="274"/>
    </location>
</feature>
<comment type="subunit">
    <text evidence="6">The complex is probably composed of two ATP-binding proteins, two transmembrane proteins and a solute-binding protein.</text>
</comment>
<sequence>MPTDSSHQALAPKIRLEKVSKIFGRHADQALDLLAQGLDKKTVQERTGVVVGVYDISLEIAEGEIFVIMGLSGCGKSTLLRLINRLHEPTTGKVFIGEEDITAMGARELRRLRRNAFGMVFQSFALLPHRNVLSNVEFGLELHGVARQARRERAQQAIETVGLSGYEHKYPDELSGGMQQRVGLARALAVDPQILLMDEAFSALDPLIRGQLQDDLIAIQERMGTTVVFVSHDLDEAIKIGTRIAILRDGRLVQVGTPQEILAAPADDYVSAFVRGADRTKVLTAADVMLPLHTFAHLRDSPRALLRKMQHSGFSGLIVLDNQRHPLGYVELRQVIEMRDQTRLERSALRPLPCATPEEPLSELIRRSNVEGSPMVVCDTKGRAIGVIDKTTLLAALAQQGETDESAAATSEQTAEQPACAEPTPNESAQKPPSGESRVSMEREDKS</sequence>
<dbReference type="CDD" id="cd03294">
    <property type="entry name" value="ABC_Pro_Gly_Betaine"/>
    <property type="match status" value="1"/>
</dbReference>
<dbReference type="InterPro" id="IPR027417">
    <property type="entry name" value="P-loop_NTPase"/>
</dbReference>
<evidence type="ECO:0000256" key="6">
    <source>
        <dbReference type="RuleBase" id="RU369116"/>
    </source>
</evidence>
<dbReference type="Pfam" id="PF00571">
    <property type="entry name" value="CBS"/>
    <property type="match status" value="1"/>
</dbReference>
<comment type="subcellular location">
    <subcellularLocation>
        <location evidence="6">Cell inner membrane</location>
        <topology evidence="6">Peripheral membrane protein</topology>
    </subcellularLocation>
</comment>
<dbReference type="SMART" id="SM00382">
    <property type="entry name" value="AAA"/>
    <property type="match status" value="1"/>
</dbReference>
<dbReference type="EC" id="7.6.2.9" evidence="6"/>
<evidence type="ECO:0000256" key="3">
    <source>
        <dbReference type="ARBA" id="ARBA00022741"/>
    </source>
</evidence>
<proteinExistence type="inferred from homology"/>
<comment type="similarity">
    <text evidence="1 6">Belongs to the ABC transporter superfamily.</text>
</comment>
<dbReference type="PROSITE" id="PS00211">
    <property type="entry name" value="ABC_TRANSPORTER_1"/>
    <property type="match status" value="1"/>
</dbReference>
<evidence type="ECO:0000313" key="10">
    <source>
        <dbReference type="Proteomes" id="UP000669605"/>
    </source>
</evidence>
<evidence type="ECO:0000256" key="5">
    <source>
        <dbReference type="ARBA" id="ARBA00022970"/>
    </source>
</evidence>
<feature type="compositionally biased region" description="Low complexity" evidence="7">
    <location>
        <begin position="406"/>
        <end position="417"/>
    </location>
</feature>
<dbReference type="InterPro" id="IPR005892">
    <property type="entry name" value="Gly-betaine_transp_ATP-bd"/>
</dbReference>
<dbReference type="Gene3D" id="3.40.50.300">
    <property type="entry name" value="P-loop containing nucleotide triphosphate hydrolases"/>
    <property type="match status" value="1"/>
</dbReference>
<keyword evidence="4 6" id="KW-0067">ATP-binding</keyword>
<keyword evidence="3 6" id="KW-0547">Nucleotide-binding</keyword>
<evidence type="ECO:0000259" key="8">
    <source>
        <dbReference type="PROSITE" id="PS50893"/>
    </source>
</evidence>
<dbReference type="PANTHER" id="PTHR43869">
    <property type="entry name" value="GLYCINE BETAINE/PROLINE BETAINE TRANSPORT SYSTEM ATP-BINDING PROTEIN PROV"/>
    <property type="match status" value="1"/>
</dbReference>
<name>A0ABX1QP93_9PROT</name>
<comment type="caution">
    <text evidence="9">The sequence shown here is derived from an EMBL/GenBank/DDBJ whole genome shotgun (WGS) entry which is preliminary data.</text>
</comment>
<evidence type="ECO:0000256" key="1">
    <source>
        <dbReference type="ARBA" id="ARBA00005417"/>
    </source>
</evidence>
<dbReference type="InterPro" id="IPR000644">
    <property type="entry name" value="CBS_dom"/>
</dbReference>
<dbReference type="SUPFAM" id="SSF54631">
    <property type="entry name" value="CBS-domain pair"/>
    <property type="match status" value="1"/>
</dbReference>
<evidence type="ECO:0000313" key="9">
    <source>
        <dbReference type="EMBL" id="NMH16974.1"/>
    </source>
</evidence>
<accession>A0ABX1QP93</accession>
<dbReference type="RefSeq" id="WP_169116099.1">
    <property type="nucleotide sequence ID" value="NZ_JAAAUB010000010.1"/>
</dbReference>
<dbReference type="Gene3D" id="3.10.580.10">
    <property type="entry name" value="CBS-domain"/>
    <property type="match status" value="1"/>
</dbReference>
<evidence type="ECO:0000256" key="2">
    <source>
        <dbReference type="ARBA" id="ARBA00022448"/>
    </source>
</evidence>
<dbReference type="InterPro" id="IPR046342">
    <property type="entry name" value="CBS_dom_sf"/>
</dbReference>
<comment type="catalytic activity">
    <reaction evidence="6">
        <text>a quaternary ammonium(out) + ATP + H2O = a quaternary ammonium(in) + ADP + phosphate + H(+)</text>
        <dbReference type="Rhea" id="RHEA:11036"/>
        <dbReference type="ChEBI" id="CHEBI:15377"/>
        <dbReference type="ChEBI" id="CHEBI:15378"/>
        <dbReference type="ChEBI" id="CHEBI:30616"/>
        <dbReference type="ChEBI" id="CHEBI:35267"/>
        <dbReference type="ChEBI" id="CHEBI:43474"/>
        <dbReference type="ChEBI" id="CHEBI:456216"/>
    </reaction>
</comment>
<reference evidence="9 10" key="1">
    <citation type="journal article" date="2020" name="Curr. Microbiol.">
        <title>Tepidiphilus baoligensis sp. nov., a Novel Bacterium of the Family Hydrogenophilaceae Isolated from an Oil Reservoir.</title>
        <authorList>
            <person name="Zhang X."/>
            <person name="Wang G."/>
            <person name="Ma X."/>
            <person name="Yu J."/>
            <person name="You J."/>
            <person name="Xue Y."/>
            <person name="Ma Y."/>
        </authorList>
    </citation>
    <scope>NUCLEOTIDE SEQUENCE [LARGE SCALE GENOMIC DNA]</scope>
    <source>
        <strain evidence="9 10">B18-69</strain>
    </source>
</reference>
<dbReference type="InterPro" id="IPR051921">
    <property type="entry name" value="ABC_osmolyte_uptake_ATP-bind"/>
</dbReference>
<organism evidence="9 10">
    <name type="scientific">Tepidiphilus baoligensis</name>
    <dbReference type="NCBI Taxonomy" id="2698687"/>
    <lineage>
        <taxon>Bacteria</taxon>
        <taxon>Pseudomonadati</taxon>
        <taxon>Pseudomonadota</taxon>
        <taxon>Hydrogenophilia</taxon>
        <taxon>Hydrogenophilales</taxon>
        <taxon>Hydrogenophilaceae</taxon>
        <taxon>Tepidiphilus</taxon>
    </lineage>
</organism>
<gene>
    <name evidence="9" type="ORF">GV368_07675</name>
</gene>
<dbReference type="InterPro" id="IPR003439">
    <property type="entry name" value="ABC_transporter-like_ATP-bd"/>
</dbReference>
<dbReference type="Proteomes" id="UP000669605">
    <property type="component" value="Unassembled WGS sequence"/>
</dbReference>
<keyword evidence="10" id="KW-1185">Reference proteome</keyword>
<dbReference type="Pfam" id="PF00005">
    <property type="entry name" value="ABC_tran"/>
    <property type="match status" value="1"/>
</dbReference>
<feature type="region of interest" description="Disordered" evidence="7">
    <location>
        <begin position="401"/>
        <end position="447"/>
    </location>
</feature>
<dbReference type="GO" id="GO:0005524">
    <property type="term" value="F:ATP binding"/>
    <property type="evidence" value="ECO:0007669"/>
    <property type="project" value="UniProtKB-KW"/>
</dbReference>
<keyword evidence="6" id="KW-0997">Cell inner membrane</keyword>